<organism evidence="1 2">
    <name type="scientific">Paramecium pentaurelia</name>
    <dbReference type="NCBI Taxonomy" id="43138"/>
    <lineage>
        <taxon>Eukaryota</taxon>
        <taxon>Sar</taxon>
        <taxon>Alveolata</taxon>
        <taxon>Ciliophora</taxon>
        <taxon>Intramacronucleata</taxon>
        <taxon>Oligohymenophorea</taxon>
        <taxon>Peniculida</taxon>
        <taxon>Parameciidae</taxon>
        <taxon>Paramecium</taxon>
    </lineage>
</organism>
<sequence length="480" mass="57452">MNIQNDQVQTNESFVEENETRYQDYFDQFEQSVIKKKLKIVLIKNKEVQLMTLDGEIVRYDILSKYCNENPEIPFNLEQLTHLQWEGKYKDLKKFGKWTATWKNDIYLMQGMKQGQWKELFKNYYDKAQIYEVGEYINNLRTGIWSVIYENKLIGGGLYNEQGQKSGQWIDLCDYFQFYLPQSQWMQKQRQSVFRINLNDKQKKQFLGVKRYMTKKVERMENGLSYVIILEETQIIYCGEYKNGRKYGIWDILHQRYSNRPFQLIGFGTYNVSGLKNGKWVEQSENFQRMIIFLKKCINIFLIAILSGFGSYDEQGLKNGIWLELSDNYWKFKREVTYYGKYQKDKKIGKWEISFKNCNNPFEMIGGGLYSDSGVKNGYWIEKYESFWSWNEVIYQGLFQNGKQIGRWDLQFRSSIKNDGGGTYDDQNLKNGSWVDQFERFYMNQGYKVLYCHGKKIGLMQEISQCNYQESLKIEQKIFD</sequence>
<evidence type="ECO:0000313" key="1">
    <source>
        <dbReference type="EMBL" id="CAD8182680.1"/>
    </source>
</evidence>
<dbReference type="OrthoDB" id="298777at2759"/>
<proteinExistence type="predicted"/>
<dbReference type="Proteomes" id="UP000689195">
    <property type="component" value="Unassembled WGS sequence"/>
</dbReference>
<dbReference type="PANTHER" id="PTHR33706:SF1">
    <property type="entry name" value="TPR REPEAT PROTEIN"/>
    <property type="match status" value="1"/>
</dbReference>
<keyword evidence="2" id="KW-1185">Reference proteome</keyword>
<dbReference type="AlphaFoldDB" id="A0A8S1VZB8"/>
<name>A0A8S1VZB8_9CILI</name>
<dbReference type="PANTHER" id="PTHR33706">
    <property type="entry name" value="MORN VARIANT REPEAT PROTEIN"/>
    <property type="match status" value="1"/>
</dbReference>
<evidence type="ECO:0000313" key="2">
    <source>
        <dbReference type="Proteomes" id="UP000689195"/>
    </source>
</evidence>
<accession>A0A8S1VZB8</accession>
<dbReference type="EMBL" id="CAJJDO010000079">
    <property type="protein sequence ID" value="CAD8182680.1"/>
    <property type="molecule type" value="Genomic_DNA"/>
</dbReference>
<gene>
    <name evidence="1" type="ORF">PPENT_87.1.T0790071</name>
</gene>
<comment type="caution">
    <text evidence="1">The sequence shown here is derived from an EMBL/GenBank/DDBJ whole genome shotgun (WGS) entry which is preliminary data.</text>
</comment>
<reference evidence="1" key="1">
    <citation type="submission" date="2021-01" db="EMBL/GenBank/DDBJ databases">
        <authorList>
            <consortium name="Genoscope - CEA"/>
            <person name="William W."/>
        </authorList>
    </citation>
    <scope>NUCLEOTIDE SEQUENCE</scope>
</reference>
<protein>
    <submittedName>
        <fullName evidence="1">Uncharacterized protein</fullName>
    </submittedName>
</protein>